<keyword evidence="6" id="KW-0695">RNA-directed DNA polymerase</keyword>
<evidence type="ECO:0000256" key="8">
    <source>
        <dbReference type="ARBA" id="ARBA00034120"/>
    </source>
</evidence>
<evidence type="ECO:0000256" key="1">
    <source>
        <dbReference type="ARBA" id="ARBA00012493"/>
    </source>
</evidence>
<dbReference type="AlphaFoldDB" id="D2MPM1"/>
<evidence type="ECO:0000313" key="11">
    <source>
        <dbReference type="EMBL" id="EFC05633.1"/>
    </source>
</evidence>
<evidence type="ECO:0000256" key="7">
    <source>
        <dbReference type="ARBA" id="ARBA00023118"/>
    </source>
</evidence>
<dbReference type="CDD" id="cd03487">
    <property type="entry name" value="RT_Bac_retron_II"/>
    <property type="match status" value="1"/>
</dbReference>
<dbReference type="InterPro" id="IPR000477">
    <property type="entry name" value="RT_dom"/>
</dbReference>
<keyword evidence="5" id="KW-0460">Magnesium</keyword>
<dbReference type="GO" id="GO:0046872">
    <property type="term" value="F:metal ion binding"/>
    <property type="evidence" value="ECO:0007669"/>
    <property type="project" value="UniProtKB-KW"/>
</dbReference>
<accession>D2MPM1</accession>
<dbReference type="eggNOG" id="COG3344">
    <property type="taxonomic scope" value="Bacteria"/>
</dbReference>
<dbReference type="EMBL" id="ADFR01000009">
    <property type="protein sequence ID" value="EFC05633.1"/>
    <property type="molecule type" value="Genomic_DNA"/>
</dbReference>
<keyword evidence="12" id="KW-1185">Reference proteome</keyword>
<evidence type="ECO:0000313" key="12">
    <source>
        <dbReference type="Proteomes" id="UP000005017"/>
    </source>
</evidence>
<name>D2MPM1_9FIRM</name>
<dbReference type="PANTHER" id="PTHR34047">
    <property type="entry name" value="NUCLEAR INTRON MATURASE 1, MITOCHONDRIAL-RELATED"/>
    <property type="match status" value="1"/>
</dbReference>
<evidence type="ECO:0000256" key="2">
    <source>
        <dbReference type="ARBA" id="ARBA00022679"/>
    </source>
</evidence>
<dbReference type="GO" id="GO:0003723">
    <property type="term" value="F:RNA binding"/>
    <property type="evidence" value="ECO:0007669"/>
    <property type="project" value="InterPro"/>
</dbReference>
<dbReference type="GO" id="GO:0003964">
    <property type="term" value="F:RNA-directed DNA polymerase activity"/>
    <property type="evidence" value="ECO:0007669"/>
    <property type="project" value="UniProtKB-KW"/>
</dbReference>
<evidence type="ECO:0000256" key="6">
    <source>
        <dbReference type="ARBA" id="ARBA00022918"/>
    </source>
</evidence>
<dbReference type="Pfam" id="PF00078">
    <property type="entry name" value="RVT_1"/>
    <property type="match status" value="1"/>
</dbReference>
<dbReference type="InterPro" id="IPR043502">
    <property type="entry name" value="DNA/RNA_pol_sf"/>
</dbReference>
<keyword evidence="2" id="KW-0808">Transferase</keyword>
<dbReference type="PRINTS" id="PR00866">
    <property type="entry name" value="RNADNAPOLMS"/>
</dbReference>
<evidence type="ECO:0000256" key="9">
    <source>
        <dbReference type="ARBA" id="ARBA00048173"/>
    </source>
</evidence>
<comment type="similarity">
    <text evidence="8">Belongs to the bacterial reverse transcriptase family.</text>
</comment>
<evidence type="ECO:0000256" key="3">
    <source>
        <dbReference type="ARBA" id="ARBA00022695"/>
    </source>
</evidence>
<dbReference type="SUPFAM" id="SSF56672">
    <property type="entry name" value="DNA/RNA polymerases"/>
    <property type="match status" value="1"/>
</dbReference>
<dbReference type="Proteomes" id="UP000005017">
    <property type="component" value="Unassembled WGS sequence"/>
</dbReference>
<dbReference type="GO" id="GO:0051607">
    <property type="term" value="P:defense response to virus"/>
    <property type="evidence" value="ECO:0007669"/>
    <property type="project" value="UniProtKB-KW"/>
</dbReference>
<comment type="catalytic activity">
    <reaction evidence="9">
        <text>DNA(n) + a 2'-deoxyribonucleoside 5'-triphosphate = DNA(n+1) + diphosphate</text>
        <dbReference type="Rhea" id="RHEA:22508"/>
        <dbReference type="Rhea" id="RHEA-COMP:17339"/>
        <dbReference type="Rhea" id="RHEA-COMP:17340"/>
        <dbReference type="ChEBI" id="CHEBI:33019"/>
        <dbReference type="ChEBI" id="CHEBI:61560"/>
        <dbReference type="ChEBI" id="CHEBI:173112"/>
        <dbReference type="EC" id="2.7.7.49"/>
    </reaction>
</comment>
<proteinExistence type="inferred from homology"/>
<dbReference type="EC" id="2.7.7.49" evidence="1"/>
<evidence type="ECO:0000256" key="5">
    <source>
        <dbReference type="ARBA" id="ARBA00022842"/>
    </source>
</evidence>
<comment type="caution">
    <text evidence="11">The sequence shown here is derived from an EMBL/GenBank/DDBJ whole genome shotgun (WGS) entry which is preliminary data.</text>
</comment>
<keyword evidence="3" id="KW-0548">Nucleotidyltransferase</keyword>
<sequence>MTCYKGKLPQGAPTSPIISNFIFNIVDLRILKLAKNYKLDYTRYADDMSFSTNNKAFKKDYLAFIQELKELLEKSGFEINQNKTRLEYYSSRQEVTGLTVNDKINASRTFINNTRAMANQLYKTNSFQINGKDGTINQLEGRLSFMNQLDFSNNKLGCRITKKKANRKFFSGLNVREKQYQYFLFYKYFFRPAKPTIVTEGKTDVLHIKSALMKYYDRYPKLITKTSDGKYEFKVYFLNKTRRLDYFLGVSSDGADTMKNIWNFYTGKNNCANIFEYINNKNQNESLDKANPVILLFDNEQKSDRPLKNFLKYLDIKLDDGQISKQLRANLFLQTIPLMKGLEECEVEDLYRDEVLSVTIHGKNFCRSAEDDSEKYFGKHIFSMYIKEHYNRIDFSNFLEILDSINNLC</sequence>
<protein>
    <recommendedName>
        <fullName evidence="1">RNA-directed DNA polymerase</fullName>
        <ecNumber evidence="1">2.7.7.49</ecNumber>
    </recommendedName>
</protein>
<evidence type="ECO:0000259" key="10">
    <source>
        <dbReference type="PROSITE" id="PS50878"/>
    </source>
</evidence>
<dbReference type="InterPro" id="IPR000123">
    <property type="entry name" value="Reverse_transcriptase_msDNA"/>
</dbReference>
<reference evidence="12" key="1">
    <citation type="submission" date="2009-12" db="EMBL/GenBank/DDBJ databases">
        <title>Sequence of Clostridiales genomosp. BVAB3 str. UPII9-5.</title>
        <authorList>
            <person name="Madupu R."/>
            <person name="Durkin A.S."/>
            <person name="Torralba M."/>
            <person name="Methe B."/>
            <person name="Sutton G.G."/>
            <person name="Strausberg R.L."/>
            <person name="Nelson K.E."/>
        </authorList>
    </citation>
    <scope>NUCLEOTIDE SEQUENCE [LARGE SCALE GENOMIC DNA]</scope>
    <source>
        <strain evidence="12">W1219</strain>
    </source>
</reference>
<organism evidence="11 12">
    <name type="scientific">Bulleidia extructa W1219</name>
    <dbReference type="NCBI Taxonomy" id="679192"/>
    <lineage>
        <taxon>Bacteria</taxon>
        <taxon>Bacillati</taxon>
        <taxon>Bacillota</taxon>
        <taxon>Erysipelotrichia</taxon>
        <taxon>Erysipelotrichales</taxon>
        <taxon>Erysipelotrichaceae</taxon>
        <taxon>Bulleidia</taxon>
    </lineage>
</organism>
<dbReference type="PANTHER" id="PTHR34047:SF7">
    <property type="entry name" value="RNA-DIRECTED DNA POLYMERASE"/>
    <property type="match status" value="1"/>
</dbReference>
<keyword evidence="7" id="KW-0051">Antiviral defense</keyword>
<evidence type="ECO:0000256" key="4">
    <source>
        <dbReference type="ARBA" id="ARBA00022723"/>
    </source>
</evidence>
<gene>
    <name evidence="11" type="ORF">HMPREF9013_1338</name>
</gene>
<dbReference type="PROSITE" id="PS50878">
    <property type="entry name" value="RT_POL"/>
    <property type="match status" value="1"/>
</dbReference>
<keyword evidence="4" id="KW-0479">Metal-binding</keyword>
<dbReference type="InterPro" id="IPR051083">
    <property type="entry name" value="GrpII_Intron_Splice-Mob/Def"/>
</dbReference>
<feature type="domain" description="Reverse transcriptase" evidence="10">
    <location>
        <begin position="1"/>
        <end position="100"/>
    </location>
</feature>